<dbReference type="Gene3D" id="2.170.140.10">
    <property type="entry name" value="Chitin binding domain"/>
    <property type="match status" value="1"/>
</dbReference>
<dbReference type="PANTHER" id="PTHR45985">
    <property type="match status" value="1"/>
</dbReference>
<name>A0A835CQM4_APHGI</name>
<dbReference type="GO" id="GO:0008061">
    <property type="term" value="F:chitin binding"/>
    <property type="evidence" value="ECO:0007669"/>
    <property type="project" value="InterPro"/>
</dbReference>
<keyword evidence="3" id="KW-0732">Signal</keyword>
<dbReference type="PROSITE" id="PS01209">
    <property type="entry name" value="LDLRA_1"/>
    <property type="match status" value="1"/>
</dbReference>
<dbReference type="SUPFAM" id="SSF57625">
    <property type="entry name" value="Invertebrate chitin-binding proteins"/>
    <property type="match status" value="1"/>
</dbReference>
<dbReference type="OrthoDB" id="504708at2759"/>
<gene>
    <name evidence="5" type="ORF">HCN44_000153</name>
</gene>
<reference evidence="5 6" key="1">
    <citation type="submission" date="2020-08" db="EMBL/GenBank/DDBJ databases">
        <title>Aphidius gifuensis genome sequencing and assembly.</title>
        <authorList>
            <person name="Du Z."/>
        </authorList>
    </citation>
    <scope>NUCLEOTIDE SEQUENCE [LARGE SCALE GENOMIC DNA]</scope>
    <source>
        <strain evidence="5">YNYX2018</strain>
        <tissue evidence="5">Adults</tissue>
    </source>
</reference>
<dbReference type="SMART" id="SM00192">
    <property type="entry name" value="LDLa"/>
    <property type="match status" value="1"/>
</dbReference>
<evidence type="ECO:0000256" key="1">
    <source>
        <dbReference type="ARBA" id="ARBA00023157"/>
    </source>
</evidence>
<dbReference type="Pfam" id="PF00057">
    <property type="entry name" value="Ldl_recept_a"/>
    <property type="match status" value="1"/>
</dbReference>
<dbReference type="Gene3D" id="4.10.400.10">
    <property type="entry name" value="Low-density Lipoprotein Receptor"/>
    <property type="match status" value="1"/>
</dbReference>
<evidence type="ECO:0000256" key="3">
    <source>
        <dbReference type="SAM" id="SignalP"/>
    </source>
</evidence>
<dbReference type="Pfam" id="PF01607">
    <property type="entry name" value="CBM_14"/>
    <property type="match status" value="1"/>
</dbReference>
<dbReference type="InterPro" id="IPR036508">
    <property type="entry name" value="Chitin-bd_dom_sf"/>
</dbReference>
<dbReference type="InterPro" id="IPR036055">
    <property type="entry name" value="LDL_receptor-like_sf"/>
</dbReference>
<dbReference type="GO" id="GO:0005975">
    <property type="term" value="P:carbohydrate metabolic process"/>
    <property type="evidence" value="ECO:0007669"/>
    <property type="project" value="InterPro"/>
</dbReference>
<evidence type="ECO:0000256" key="2">
    <source>
        <dbReference type="PROSITE-ProRule" id="PRU00124"/>
    </source>
</evidence>
<dbReference type="InterPro" id="IPR002557">
    <property type="entry name" value="Chitin-bd_dom"/>
</dbReference>
<keyword evidence="6" id="KW-1185">Reference proteome</keyword>
<feature type="signal peptide" evidence="3">
    <location>
        <begin position="1"/>
        <end position="27"/>
    </location>
</feature>
<dbReference type="GO" id="GO:0016787">
    <property type="term" value="F:hydrolase activity"/>
    <property type="evidence" value="ECO:0007669"/>
    <property type="project" value="UniProtKB-ARBA"/>
</dbReference>
<dbReference type="InterPro" id="IPR023415">
    <property type="entry name" value="LDLR_class-A_CS"/>
</dbReference>
<feature type="domain" description="Chitin-binding type-2" evidence="4">
    <location>
        <begin position="36"/>
        <end position="102"/>
    </location>
</feature>
<evidence type="ECO:0000313" key="5">
    <source>
        <dbReference type="EMBL" id="KAF7990348.1"/>
    </source>
</evidence>
<sequence length="509" mass="58734">MLSLLSFRNVLVALLFLKTEYLKITEATQLPSTSSTTACIENNKFYRNPDRIETSIWTLNECAKYYLCLDNEVFEFKCSDGLLFDVTRQICDFKSNVDNCDVTSEPQSPKPLLDDGNCKNGSLSCADNTCLPDIYFCDGSIDCPDGSDEGWCDEKNDKNAANNCDPLKCNPPECWCSYDGTEVPGNINITDIPQMIVITFDDAINSENYDLYSKLFSNERKNPNGCPVRATFYVSHHYTDYRDVQKLWNIGHEIAAHSITHRGPEEWWSKNATLEDWFDEMIGVSNIIHKFIGWNRQFLMMKEFGFIYDSSIIAPLSDPPIWPYSFDYRIPHSCDEQGQNCPTRSYPGVWELPINQLVVGEYACAVVEECPTDMSVEQVYEMFMLNFERHYLTNRAPFGLHFNSMWFRKPMNIFAFNTFMDYLLSLPDVYFVTSNQVIEWMKKPTSVDDLSSFKPWQCSRKKFTTSEIACDIPNSCKLPSQVLKSQKYLNTCFKCPKQYPWLRNEIGAD</sequence>
<dbReference type="Proteomes" id="UP000639338">
    <property type="component" value="Unassembled WGS sequence"/>
</dbReference>
<comment type="caution">
    <text evidence="5">The sequence shown here is derived from an EMBL/GenBank/DDBJ whole genome shotgun (WGS) entry which is preliminary data.</text>
</comment>
<dbReference type="SUPFAM" id="SSF88713">
    <property type="entry name" value="Glycoside hydrolase/deacetylase"/>
    <property type="match status" value="1"/>
</dbReference>
<evidence type="ECO:0000313" key="6">
    <source>
        <dbReference type="Proteomes" id="UP000639338"/>
    </source>
</evidence>
<dbReference type="InterPro" id="IPR002172">
    <property type="entry name" value="LDrepeatLR_classA_rpt"/>
</dbReference>
<dbReference type="InterPro" id="IPR011330">
    <property type="entry name" value="Glyco_hydro/deAcase_b/a-brl"/>
</dbReference>
<feature type="disulfide bond" evidence="2">
    <location>
        <begin position="137"/>
        <end position="152"/>
    </location>
</feature>
<organism evidence="5 6">
    <name type="scientific">Aphidius gifuensis</name>
    <name type="common">Parasitoid wasp</name>
    <dbReference type="NCBI Taxonomy" id="684658"/>
    <lineage>
        <taxon>Eukaryota</taxon>
        <taxon>Metazoa</taxon>
        <taxon>Ecdysozoa</taxon>
        <taxon>Arthropoda</taxon>
        <taxon>Hexapoda</taxon>
        <taxon>Insecta</taxon>
        <taxon>Pterygota</taxon>
        <taxon>Neoptera</taxon>
        <taxon>Endopterygota</taxon>
        <taxon>Hymenoptera</taxon>
        <taxon>Apocrita</taxon>
        <taxon>Ichneumonoidea</taxon>
        <taxon>Braconidae</taxon>
        <taxon>Aphidiinae</taxon>
        <taxon>Aphidius</taxon>
    </lineage>
</organism>
<dbReference type="GO" id="GO:0005576">
    <property type="term" value="C:extracellular region"/>
    <property type="evidence" value="ECO:0007669"/>
    <property type="project" value="InterPro"/>
</dbReference>
<dbReference type="Gene3D" id="3.20.20.370">
    <property type="entry name" value="Glycoside hydrolase/deacetylase"/>
    <property type="match status" value="1"/>
</dbReference>
<dbReference type="SMART" id="SM00494">
    <property type="entry name" value="ChtBD2"/>
    <property type="match status" value="1"/>
</dbReference>
<accession>A0A835CQM4</accession>
<dbReference type="PROSITE" id="PS50940">
    <property type="entry name" value="CHIT_BIND_II"/>
    <property type="match status" value="1"/>
</dbReference>
<dbReference type="PROSITE" id="PS50068">
    <property type="entry name" value="LDLRA_2"/>
    <property type="match status" value="1"/>
</dbReference>
<dbReference type="InterPro" id="IPR052740">
    <property type="entry name" value="CE4"/>
</dbReference>
<feature type="disulfide bond" evidence="2">
    <location>
        <begin position="125"/>
        <end position="143"/>
    </location>
</feature>
<feature type="disulfide bond" evidence="2">
    <location>
        <begin position="118"/>
        <end position="130"/>
    </location>
</feature>
<protein>
    <recommendedName>
        <fullName evidence="4">Chitin-binding type-2 domain-containing protein</fullName>
    </recommendedName>
</protein>
<keyword evidence="1 2" id="KW-1015">Disulfide bond</keyword>
<proteinExistence type="predicted"/>
<dbReference type="PANTHER" id="PTHR45985:SF5">
    <property type="entry name" value="CHITIN AND LDLR BINDING DEACETYLASE 3"/>
    <property type="match status" value="1"/>
</dbReference>
<dbReference type="SUPFAM" id="SSF57424">
    <property type="entry name" value="LDL receptor-like module"/>
    <property type="match status" value="1"/>
</dbReference>
<feature type="chain" id="PRO_5032314721" description="Chitin-binding type-2 domain-containing protein" evidence="3">
    <location>
        <begin position="28"/>
        <end position="509"/>
    </location>
</feature>
<dbReference type="EMBL" id="JACMRX010000004">
    <property type="protein sequence ID" value="KAF7990348.1"/>
    <property type="molecule type" value="Genomic_DNA"/>
</dbReference>
<evidence type="ECO:0000259" key="4">
    <source>
        <dbReference type="PROSITE" id="PS50940"/>
    </source>
</evidence>
<dbReference type="CDD" id="cd00112">
    <property type="entry name" value="LDLa"/>
    <property type="match status" value="1"/>
</dbReference>
<dbReference type="AlphaFoldDB" id="A0A835CQM4"/>